<dbReference type="SUPFAM" id="SSF47413">
    <property type="entry name" value="lambda repressor-like DNA-binding domains"/>
    <property type="match status" value="1"/>
</dbReference>
<gene>
    <name evidence="2" type="ORF">ACFO0B_16180</name>
</gene>
<comment type="caution">
    <text evidence="2">The sequence shown here is derived from an EMBL/GenBank/DDBJ whole genome shotgun (WGS) entry which is preliminary data.</text>
</comment>
<protein>
    <submittedName>
        <fullName evidence="2">Helix-turn-helix domain-containing protein</fullName>
    </submittedName>
</protein>
<keyword evidence="3" id="KW-1185">Reference proteome</keyword>
<feature type="domain" description="HTH cro/C1-type" evidence="1">
    <location>
        <begin position="23"/>
        <end position="77"/>
    </location>
</feature>
<dbReference type="Gene3D" id="1.10.260.40">
    <property type="entry name" value="lambda repressor-like DNA-binding domains"/>
    <property type="match status" value="1"/>
</dbReference>
<sequence>MAGPAEFCRSGGRMSLQEIGSAIRAARRRYRLTQEQLAELAGTSTRTVREIEHGAGSTGIGTVAAVAGTVGLTIGIVE</sequence>
<accession>A0ABV8DV26</accession>
<dbReference type="CDD" id="cd00093">
    <property type="entry name" value="HTH_XRE"/>
    <property type="match status" value="1"/>
</dbReference>
<dbReference type="InterPro" id="IPR001387">
    <property type="entry name" value="Cro/C1-type_HTH"/>
</dbReference>
<evidence type="ECO:0000313" key="2">
    <source>
        <dbReference type="EMBL" id="MFC3963529.1"/>
    </source>
</evidence>
<dbReference type="InterPro" id="IPR010982">
    <property type="entry name" value="Lambda_DNA-bd_dom_sf"/>
</dbReference>
<reference evidence="3" key="1">
    <citation type="journal article" date="2019" name="Int. J. Syst. Evol. Microbiol.">
        <title>The Global Catalogue of Microorganisms (GCM) 10K type strain sequencing project: providing services to taxonomists for standard genome sequencing and annotation.</title>
        <authorList>
            <consortium name="The Broad Institute Genomics Platform"/>
            <consortium name="The Broad Institute Genome Sequencing Center for Infectious Disease"/>
            <person name="Wu L."/>
            <person name="Ma J."/>
        </authorList>
    </citation>
    <scope>NUCLEOTIDE SEQUENCE [LARGE SCALE GENOMIC DNA]</scope>
    <source>
        <strain evidence="3">CGMCC 4.7330</strain>
    </source>
</reference>
<evidence type="ECO:0000259" key="1">
    <source>
        <dbReference type="PROSITE" id="PS50943"/>
    </source>
</evidence>
<name>A0ABV8DV26_9NOCA</name>
<dbReference type="PROSITE" id="PS50943">
    <property type="entry name" value="HTH_CROC1"/>
    <property type="match status" value="1"/>
</dbReference>
<dbReference type="Pfam" id="PF01381">
    <property type="entry name" value="HTH_3"/>
    <property type="match status" value="1"/>
</dbReference>
<organism evidence="2 3">
    <name type="scientific">Nocardia jiangsuensis</name>
    <dbReference type="NCBI Taxonomy" id="1691563"/>
    <lineage>
        <taxon>Bacteria</taxon>
        <taxon>Bacillati</taxon>
        <taxon>Actinomycetota</taxon>
        <taxon>Actinomycetes</taxon>
        <taxon>Mycobacteriales</taxon>
        <taxon>Nocardiaceae</taxon>
        <taxon>Nocardia</taxon>
    </lineage>
</organism>
<dbReference type="Proteomes" id="UP001595696">
    <property type="component" value="Unassembled WGS sequence"/>
</dbReference>
<dbReference type="EMBL" id="JBHSAX010000014">
    <property type="protein sequence ID" value="MFC3963529.1"/>
    <property type="molecule type" value="Genomic_DNA"/>
</dbReference>
<dbReference type="SMART" id="SM00530">
    <property type="entry name" value="HTH_XRE"/>
    <property type="match status" value="1"/>
</dbReference>
<dbReference type="RefSeq" id="WP_378613281.1">
    <property type="nucleotide sequence ID" value="NZ_JBHSAX010000014.1"/>
</dbReference>
<evidence type="ECO:0000313" key="3">
    <source>
        <dbReference type="Proteomes" id="UP001595696"/>
    </source>
</evidence>
<proteinExistence type="predicted"/>